<keyword evidence="3" id="KW-1185">Reference proteome</keyword>
<dbReference type="OMA" id="HEYGSCH"/>
<evidence type="ECO:0000313" key="2">
    <source>
        <dbReference type="EMBL" id="ABO98998.1"/>
    </source>
</evidence>
<dbReference type="RefSeq" id="XP_001420705.1">
    <property type="nucleotide sequence ID" value="XM_001420668.1"/>
</dbReference>
<dbReference type="EMBL" id="CP000592">
    <property type="protein sequence ID" value="ABO98998.1"/>
    <property type="molecule type" value="Genomic_DNA"/>
</dbReference>
<gene>
    <name evidence="2" type="ORF">OSTLU_25352</name>
</gene>
<evidence type="ECO:0000313" key="3">
    <source>
        <dbReference type="Proteomes" id="UP000001568"/>
    </source>
</evidence>
<feature type="region of interest" description="Disordered" evidence="1">
    <location>
        <begin position="1"/>
        <end position="24"/>
    </location>
</feature>
<reference evidence="2 3" key="1">
    <citation type="journal article" date="2007" name="Proc. Natl. Acad. Sci. U.S.A.">
        <title>The tiny eukaryote Ostreococcus provides genomic insights into the paradox of plankton speciation.</title>
        <authorList>
            <person name="Palenik B."/>
            <person name="Grimwood J."/>
            <person name="Aerts A."/>
            <person name="Rouze P."/>
            <person name="Salamov A."/>
            <person name="Putnam N."/>
            <person name="Dupont C."/>
            <person name="Jorgensen R."/>
            <person name="Derelle E."/>
            <person name="Rombauts S."/>
            <person name="Zhou K."/>
            <person name="Otillar R."/>
            <person name="Merchant S.S."/>
            <person name="Podell S."/>
            <person name="Gaasterland T."/>
            <person name="Napoli C."/>
            <person name="Gendler K."/>
            <person name="Manuell A."/>
            <person name="Tai V."/>
            <person name="Vallon O."/>
            <person name="Piganeau G."/>
            <person name="Jancek S."/>
            <person name="Heijde M."/>
            <person name="Jabbari K."/>
            <person name="Bowler C."/>
            <person name="Lohr M."/>
            <person name="Robbens S."/>
            <person name="Werner G."/>
            <person name="Dubchak I."/>
            <person name="Pazour G.J."/>
            <person name="Ren Q."/>
            <person name="Paulsen I."/>
            <person name="Delwiche C."/>
            <person name="Schmutz J."/>
            <person name="Rokhsar D."/>
            <person name="Van de Peer Y."/>
            <person name="Moreau H."/>
            <person name="Grigoriev I.V."/>
        </authorList>
    </citation>
    <scope>NUCLEOTIDE SEQUENCE [LARGE SCALE GENOMIC DNA]</scope>
    <source>
        <strain evidence="2 3">CCE9901</strain>
    </source>
</reference>
<name>A4S609_OSTLU</name>
<accession>A4S609</accession>
<dbReference type="OrthoDB" id="10417859at2759"/>
<sequence length="430" mass="48712">MGVDASDDATSRARRVSTTSTSERRGTVMMSIAVMAVSSLMTLGIKRGVEGRGSSAFATPFKAALGQRMKHSTWDESNQHDGGNAADDGFVSYEQQRDFEGREWAWEKRISCDGHEALDFDVDAVEEGRKALWRNASFSFQFWRTPRSRHFQLYEQENIRNAFCKAGQYQVNIVTMMDHADSCEFARAHYDKGAEQFPKDASQHLGRGAFYCATRSISNFPYKLMAVCGARSMIEFNRVENLAAAVRGGQSNADYSFLNAYYADPEDFEISLINHRIFDPQLNRAYPTQFRMGCYKDGAVRRANNCQDGTAFEPRRVISTRLMGGTVAAVVKIGYGYSHLTRRWVPLQGQGERWSLDDDGLVVERRRKRAKGCVCPSDEEAMTQMAHHDAFKHFLAFEENADRTIGTTKMHEYGSCHWVDFGRTKRKLVD</sequence>
<dbReference type="HOGENOM" id="CLU_638407_0_0_1"/>
<protein>
    <submittedName>
        <fullName evidence="2">Uncharacterized protein</fullName>
    </submittedName>
</protein>
<dbReference type="Gramene" id="ABO98998">
    <property type="protein sequence ID" value="ABO98998"/>
    <property type="gene ID" value="OSTLU_25352"/>
</dbReference>
<evidence type="ECO:0000256" key="1">
    <source>
        <dbReference type="SAM" id="MobiDB-lite"/>
    </source>
</evidence>
<dbReference type="Proteomes" id="UP000001568">
    <property type="component" value="Chromosome 12"/>
</dbReference>
<dbReference type="KEGG" id="olu:OSTLU_25352"/>
<dbReference type="GeneID" id="5004724"/>
<organism evidence="2 3">
    <name type="scientific">Ostreococcus lucimarinus (strain CCE9901)</name>
    <dbReference type="NCBI Taxonomy" id="436017"/>
    <lineage>
        <taxon>Eukaryota</taxon>
        <taxon>Viridiplantae</taxon>
        <taxon>Chlorophyta</taxon>
        <taxon>Mamiellophyceae</taxon>
        <taxon>Mamiellales</taxon>
        <taxon>Bathycoccaceae</taxon>
        <taxon>Ostreococcus</taxon>
    </lineage>
</organism>
<dbReference type="AlphaFoldDB" id="A4S609"/>
<proteinExistence type="predicted"/>